<evidence type="ECO:0000256" key="3">
    <source>
        <dbReference type="SAM" id="MobiDB-lite"/>
    </source>
</evidence>
<organism evidence="5 6">
    <name type="scientific">Psilocybe cf. subviscida</name>
    <dbReference type="NCBI Taxonomy" id="2480587"/>
    <lineage>
        <taxon>Eukaryota</taxon>
        <taxon>Fungi</taxon>
        <taxon>Dikarya</taxon>
        <taxon>Basidiomycota</taxon>
        <taxon>Agaricomycotina</taxon>
        <taxon>Agaricomycetes</taxon>
        <taxon>Agaricomycetidae</taxon>
        <taxon>Agaricales</taxon>
        <taxon>Agaricineae</taxon>
        <taxon>Strophariaceae</taxon>
        <taxon>Psilocybe</taxon>
    </lineage>
</organism>
<dbReference type="InterPro" id="IPR039600">
    <property type="entry name" value="TANGO6/Rtp1"/>
</dbReference>
<proteinExistence type="inferred from homology"/>
<feature type="repeat" description="HEAT" evidence="2">
    <location>
        <begin position="808"/>
        <end position="846"/>
    </location>
</feature>
<dbReference type="InterPro" id="IPR021133">
    <property type="entry name" value="HEAT_type_2"/>
</dbReference>
<dbReference type="GO" id="GO:0009306">
    <property type="term" value="P:protein secretion"/>
    <property type="evidence" value="ECO:0007669"/>
    <property type="project" value="TreeGrafter"/>
</dbReference>
<dbReference type="InterPro" id="IPR016024">
    <property type="entry name" value="ARM-type_fold"/>
</dbReference>
<feature type="compositionally biased region" description="Acidic residues" evidence="3">
    <location>
        <begin position="640"/>
        <end position="668"/>
    </location>
</feature>
<evidence type="ECO:0000313" key="6">
    <source>
        <dbReference type="Proteomes" id="UP000567179"/>
    </source>
</evidence>
<dbReference type="PANTHER" id="PTHR20959">
    <property type="entry name" value="TRANSPORT AND GOLGI ORGANIZATION PROTEIN 6 FAMILY MEMBER"/>
    <property type="match status" value="1"/>
</dbReference>
<feature type="compositionally biased region" description="Polar residues" evidence="3">
    <location>
        <begin position="964"/>
        <end position="973"/>
    </location>
</feature>
<reference evidence="5 6" key="1">
    <citation type="journal article" date="2020" name="ISME J.">
        <title>Uncovering the hidden diversity of litter-decomposition mechanisms in mushroom-forming fungi.</title>
        <authorList>
            <person name="Floudas D."/>
            <person name="Bentzer J."/>
            <person name="Ahren D."/>
            <person name="Johansson T."/>
            <person name="Persson P."/>
            <person name="Tunlid A."/>
        </authorList>
    </citation>
    <scope>NUCLEOTIDE SEQUENCE [LARGE SCALE GENOMIC DNA]</scope>
    <source>
        <strain evidence="5 6">CBS 101986</strain>
    </source>
</reference>
<feature type="compositionally biased region" description="Low complexity" evidence="3">
    <location>
        <begin position="616"/>
        <end position="632"/>
    </location>
</feature>
<feature type="compositionally biased region" description="Acidic residues" evidence="3">
    <location>
        <begin position="493"/>
        <end position="505"/>
    </location>
</feature>
<dbReference type="OrthoDB" id="39591at2759"/>
<name>A0A8H5BDZ8_9AGAR</name>
<dbReference type="Gene3D" id="1.25.10.10">
    <property type="entry name" value="Leucine-rich Repeat Variant"/>
    <property type="match status" value="1"/>
</dbReference>
<feature type="region of interest" description="Disordered" evidence="3">
    <location>
        <begin position="956"/>
        <end position="1008"/>
    </location>
</feature>
<evidence type="ECO:0000256" key="2">
    <source>
        <dbReference type="PROSITE-ProRule" id="PRU00103"/>
    </source>
</evidence>
<comment type="similarity">
    <text evidence="1">Belongs to the Tango6 family.</text>
</comment>
<evidence type="ECO:0000259" key="4">
    <source>
        <dbReference type="Pfam" id="PF10363"/>
    </source>
</evidence>
<feature type="region of interest" description="Disordered" evidence="3">
    <location>
        <begin position="616"/>
        <end position="668"/>
    </location>
</feature>
<dbReference type="InterPro" id="IPR011989">
    <property type="entry name" value="ARM-like"/>
</dbReference>
<dbReference type="Proteomes" id="UP000567179">
    <property type="component" value="Unassembled WGS sequence"/>
</dbReference>
<comment type="caution">
    <text evidence="5">The sequence shown here is derived from an EMBL/GenBank/DDBJ whole genome shotgun (WGS) entry which is preliminary data.</text>
</comment>
<dbReference type="EMBL" id="JAACJJ010000028">
    <property type="protein sequence ID" value="KAF5321604.1"/>
    <property type="molecule type" value="Genomic_DNA"/>
</dbReference>
<protein>
    <recommendedName>
        <fullName evidence="4">RNA polymerase II assembly factor Rtp1 C-terminal domain-containing protein</fullName>
    </recommendedName>
</protein>
<feature type="compositionally biased region" description="Low complexity" evidence="3">
    <location>
        <begin position="478"/>
        <end position="492"/>
    </location>
</feature>
<evidence type="ECO:0000313" key="5">
    <source>
        <dbReference type="EMBL" id="KAF5321604.1"/>
    </source>
</evidence>
<sequence>MSTKELAAALGDGAVLLGTGTPSNPASNLESALRNRLSVYYERIGEEEPSLATQDDVQLVTAKEAIRVVQRVHRIIDLPAEEDPVSGEGPAIGTRDLGQLRTLMSITLKWAMSPLFQRVSREWPSNQSKIIDLTLEVDDYRLLCDLTLAFLALIFPDGPQGRISQTLITTSILSLHVGDLLLPALSLGWLPELQATSVMQPLHSVRPLVTRLIKLLTPAQAISSLTGVLALGPPIHARKACTYFLARQVTRPHGVKGLYEAAFQADESGADEAKFEQLSRTLLSVPAGMKPEDYYKDVFGQICKILVSEAQVAYRRAAAFAVYRAVVPQNDKAGPHQAIARAIVLSMLQQPFLDPSESSLSATDALWLLTILISNTEPSPTFISLVLSPLISALYGVSYDLDQRRTSAPQVKESIIGLLKAWGKIIDDGEGTDVLWHIIEGGKEWEWSVDLEGNLIRGKSGKKSAPELMMPDFDKKNAQASNKKQNGKQSLLLDDEDEDGGDEDAQADEDLNIFDLFPDPVHFVQFLKQLDRPDIGSALFIRLLEAYRASSKTRSDEESMRTLHKLQIIMQMQKRLAEGTSANILRKPDQLLSFVFHVLEAASMTLVQQSGGAAASTSATAPSSAPVAASRPRAPRIEVIDEEADDDEFDQEMDSDDEDPQDTDADIIGPDDELIETAITLLLSILEADETLTARTHPIFNDIFAKLEPLSLRGSSVLRPLAREARLVITARLAQPSAGSTSNRRKRSGEEDSTQETYQKALKLLQDPILPVRGHGLLLLRELVQNSASATTEGGNGRQLNRALVPSILSIFLQAVQDEDSYMFLNAVQGLAALADVLGREIIQALVNDYSRGLSGLGAGNLTQHDMDVRTRIGEALAAVIKKCGTTLGMYVDLLVPPLFSMVRQRNVPTALRTSALSLLATCVDIYALAMLPYVVDLLRAMVDLLRTEGVTAQPEDVRRQMAANASANTGPSDESKDKDPDAGTNMDSEGEDKPQAPPSLDIDPTSKNAKFPPLRRAALHFLSMLVRSATALVYDGTTRLSGDMFPRDLVRSISVTLGYIAATDEDSVVQVMARETKKNMEELQQAVFGL</sequence>
<feature type="region of interest" description="Disordered" evidence="3">
    <location>
        <begin position="736"/>
        <end position="755"/>
    </location>
</feature>
<gene>
    <name evidence="5" type="ORF">D9619_000281</name>
</gene>
<dbReference type="InterPro" id="IPR019451">
    <property type="entry name" value="Rtp1_C1"/>
</dbReference>
<dbReference type="AlphaFoldDB" id="A0A8H5BDZ8"/>
<dbReference type="SUPFAM" id="SSF48371">
    <property type="entry name" value="ARM repeat"/>
    <property type="match status" value="1"/>
</dbReference>
<feature type="region of interest" description="Disordered" evidence="3">
    <location>
        <begin position="478"/>
        <end position="505"/>
    </location>
</feature>
<accession>A0A8H5BDZ8</accession>
<dbReference type="Pfam" id="PF10363">
    <property type="entry name" value="RTP1_C1"/>
    <property type="match status" value="1"/>
</dbReference>
<dbReference type="PANTHER" id="PTHR20959:SF1">
    <property type="entry name" value="TRANSPORT AND GOLGI ORGANIZATION PROTEIN 6 HOMOLOG"/>
    <property type="match status" value="1"/>
</dbReference>
<feature type="domain" description="RNA polymerase II assembly factor Rtp1 C-terminal" evidence="4">
    <location>
        <begin position="758"/>
        <end position="886"/>
    </location>
</feature>
<dbReference type="PROSITE" id="PS50077">
    <property type="entry name" value="HEAT_REPEAT"/>
    <property type="match status" value="1"/>
</dbReference>
<evidence type="ECO:0000256" key="1">
    <source>
        <dbReference type="ARBA" id="ARBA00005724"/>
    </source>
</evidence>
<keyword evidence="6" id="KW-1185">Reference proteome</keyword>